<protein>
    <recommendedName>
        <fullName evidence="8">Circadian input-output histidine kinase CikA</fullName>
        <ecNumber evidence="3">2.7.13.3</ecNumber>
    </recommendedName>
</protein>
<dbReference type="FunFam" id="1.10.287.130:FF:000001">
    <property type="entry name" value="Two-component sensor histidine kinase"/>
    <property type="match status" value="1"/>
</dbReference>
<keyword evidence="10" id="KW-0175">Coiled coil</keyword>
<dbReference type="EMBL" id="LGCL01000039">
    <property type="protein sequence ID" value="KPL72280.1"/>
    <property type="molecule type" value="Genomic_DNA"/>
</dbReference>
<dbReference type="SUPFAM" id="SSF55781">
    <property type="entry name" value="GAF domain-like"/>
    <property type="match status" value="2"/>
</dbReference>
<dbReference type="Gene3D" id="1.10.287.130">
    <property type="match status" value="1"/>
</dbReference>
<dbReference type="FunFam" id="3.30.565.10:FF:000010">
    <property type="entry name" value="Sensor histidine kinase RcsC"/>
    <property type="match status" value="1"/>
</dbReference>
<evidence type="ECO:0000256" key="6">
    <source>
        <dbReference type="ARBA" id="ARBA00022777"/>
    </source>
</evidence>
<dbReference type="InterPro" id="IPR003018">
    <property type="entry name" value="GAF"/>
</dbReference>
<dbReference type="SMART" id="SM00387">
    <property type="entry name" value="HATPase_c"/>
    <property type="match status" value="1"/>
</dbReference>
<dbReference type="CDD" id="cd00082">
    <property type="entry name" value="HisKA"/>
    <property type="match status" value="1"/>
</dbReference>
<dbReference type="AlphaFoldDB" id="A0A0P6XAS8"/>
<dbReference type="InterPro" id="IPR003594">
    <property type="entry name" value="HATPase_dom"/>
</dbReference>
<dbReference type="SUPFAM" id="SSF52172">
    <property type="entry name" value="CheY-like"/>
    <property type="match status" value="2"/>
</dbReference>
<evidence type="ECO:0000256" key="8">
    <source>
        <dbReference type="ARBA" id="ARBA00074306"/>
    </source>
</evidence>
<dbReference type="STRING" id="1134406.ADN00_15820"/>
<feature type="coiled-coil region" evidence="10">
    <location>
        <begin position="253"/>
        <end position="282"/>
    </location>
</feature>
<dbReference type="PROSITE" id="PS50110">
    <property type="entry name" value="RESPONSE_REGULATORY"/>
    <property type="match status" value="2"/>
</dbReference>
<evidence type="ECO:0000313" key="15">
    <source>
        <dbReference type="Proteomes" id="UP000050417"/>
    </source>
</evidence>
<dbReference type="SMART" id="SM00388">
    <property type="entry name" value="HisKA"/>
    <property type="match status" value="1"/>
</dbReference>
<dbReference type="Pfam" id="PF13185">
    <property type="entry name" value="GAF_2"/>
    <property type="match status" value="1"/>
</dbReference>
<feature type="domain" description="Response regulatory" evidence="13">
    <location>
        <begin position="810"/>
        <end position="927"/>
    </location>
</feature>
<dbReference type="PROSITE" id="PS50109">
    <property type="entry name" value="HIS_KIN"/>
    <property type="match status" value="1"/>
</dbReference>
<dbReference type="Proteomes" id="UP000050417">
    <property type="component" value="Unassembled WGS sequence"/>
</dbReference>
<dbReference type="Pfam" id="PF02518">
    <property type="entry name" value="HATPase_c"/>
    <property type="match status" value="1"/>
</dbReference>
<gene>
    <name evidence="14" type="ORF">ADN00_15820</name>
</gene>
<evidence type="ECO:0000256" key="10">
    <source>
        <dbReference type="SAM" id="Coils"/>
    </source>
</evidence>
<organism evidence="14 15">
    <name type="scientific">Ornatilinea apprima</name>
    <dbReference type="NCBI Taxonomy" id="1134406"/>
    <lineage>
        <taxon>Bacteria</taxon>
        <taxon>Bacillati</taxon>
        <taxon>Chloroflexota</taxon>
        <taxon>Anaerolineae</taxon>
        <taxon>Anaerolineales</taxon>
        <taxon>Anaerolineaceae</taxon>
        <taxon>Ornatilinea</taxon>
    </lineage>
</organism>
<proteinExistence type="inferred from homology"/>
<dbReference type="SUPFAM" id="SSF55874">
    <property type="entry name" value="ATPase domain of HSP90 chaperone/DNA topoisomerase II/histidine kinase"/>
    <property type="match status" value="1"/>
</dbReference>
<dbReference type="PRINTS" id="PR00344">
    <property type="entry name" value="BCTRLSENSOR"/>
</dbReference>
<comment type="catalytic activity">
    <reaction evidence="1">
        <text>ATP + protein L-histidine = ADP + protein N-phospho-L-histidine.</text>
        <dbReference type="EC" id="2.7.13.3"/>
    </reaction>
</comment>
<dbReference type="SMART" id="SM00065">
    <property type="entry name" value="GAF"/>
    <property type="match status" value="2"/>
</dbReference>
<dbReference type="GO" id="GO:0000155">
    <property type="term" value="F:phosphorelay sensor kinase activity"/>
    <property type="evidence" value="ECO:0007669"/>
    <property type="project" value="InterPro"/>
</dbReference>
<dbReference type="Gene3D" id="3.40.50.2300">
    <property type="match status" value="2"/>
</dbReference>
<evidence type="ECO:0000256" key="3">
    <source>
        <dbReference type="ARBA" id="ARBA00012438"/>
    </source>
</evidence>
<dbReference type="InterPro" id="IPR011006">
    <property type="entry name" value="CheY-like_superfamily"/>
</dbReference>
<dbReference type="InterPro" id="IPR001789">
    <property type="entry name" value="Sig_transdc_resp-reg_receiver"/>
</dbReference>
<dbReference type="InterPro" id="IPR004358">
    <property type="entry name" value="Sig_transdc_His_kin-like_C"/>
</dbReference>
<dbReference type="InterPro" id="IPR036890">
    <property type="entry name" value="HATPase_C_sf"/>
</dbReference>
<dbReference type="GO" id="GO:0009927">
    <property type="term" value="F:histidine phosphotransfer kinase activity"/>
    <property type="evidence" value="ECO:0007669"/>
    <property type="project" value="TreeGrafter"/>
</dbReference>
<sequence>MPRKQLYNRLENLFSKIEKQVEPPTTPLRPDTLSGWTWQCNQVGDYISCGSEIQKALGVTAEKVIHEKIYLLGMDTASSIRLKNLINSQANHFEEELVILGQSGAKSNIRMTGFAQFNSSGQLTGWSGFSFLLSPLRSVEPQPENTPVQPSRQTSPLNYPVPTTDAAPQRSTPINPSGQTSIVHREPVIIAGNHQPSSIAVPFEIGGEAQGVLEVKDQPGRVWTPDETALVQEVARQLALALENASLYQNLQMVAAERQNFLLQAERRALELEAAAEIARDTTRTLSLDVLLRQIVNLLSERFGFYHVSIFLLDDEGEYAVVKESTGLAGEELKRRGHRLAVGSKSIIGTAAATREPYVVNDVSHHPNYYANPLLPATKAEMGVPLKIGDRVIGALDFQATDAGVFTDDVIYVSQIIADQVAVAIENARAYELSQKALREMHELDRMKSQFLANMSHELRTPLNSIIGFSRVILKGIDGPINEIQSQDLSAIYNSGQHLLNLINDILDLSKIEAGKMTLSISELDIKELANSVMTTATGLVKDKPVQLRNQIPDGLPLVKGDHTRVRQVLLNLVSNAAKFTEKGSITLQAQPILNDGKAELMITVKDTGIGIDESDRHKLFQEFSQVDDSPTRKSGGTGLGLSICRSLIEMHGGRIGLLESIIDEGSTFFFTLPVVEAQLPATLPERENLILAIDEDPQVIAVYSRYLESTDYSIESLPYQPDLAGKIAEMQPHILIIDVAAKSYNAWDLISQLKQSVQTSSIPILVCSMLDQREKAAEAGVSEYLLKPFLQDELIQTIHRLQAPQSTIRALVIDDNEEDVRLIYRLLENQSRYQLESAADSGAALTVLLQTPIDVIILDLFLQGVSGFSFLEQLQNHKQFSKIPVIVMTGADLTAEQHESLAVYGHLFLTKGFLRPGDLINALENAIKQKN</sequence>
<evidence type="ECO:0000256" key="4">
    <source>
        <dbReference type="ARBA" id="ARBA00022553"/>
    </source>
</evidence>
<feature type="compositionally biased region" description="Polar residues" evidence="11">
    <location>
        <begin position="169"/>
        <end position="180"/>
    </location>
</feature>
<dbReference type="Gene3D" id="3.30.565.10">
    <property type="entry name" value="Histidine kinase-like ATPase, C-terminal domain"/>
    <property type="match status" value="1"/>
</dbReference>
<dbReference type="PANTHER" id="PTHR43047:SF63">
    <property type="entry name" value="HISTIDINE KINASE"/>
    <property type="match status" value="1"/>
</dbReference>
<keyword evidence="6" id="KW-0418">Kinase</keyword>
<dbReference type="CDD" id="cd00156">
    <property type="entry name" value="REC"/>
    <property type="match status" value="1"/>
</dbReference>
<comment type="caution">
    <text evidence="14">The sequence shown here is derived from an EMBL/GenBank/DDBJ whole genome shotgun (WGS) entry which is preliminary data.</text>
</comment>
<dbReference type="OrthoDB" id="9757990at2"/>
<feature type="modified residue" description="4-aspartylphosphate" evidence="9">
    <location>
        <position position="739"/>
    </location>
</feature>
<evidence type="ECO:0000256" key="1">
    <source>
        <dbReference type="ARBA" id="ARBA00000085"/>
    </source>
</evidence>
<feature type="modified residue" description="4-aspartylphosphate" evidence="9">
    <location>
        <position position="860"/>
    </location>
</feature>
<dbReference type="CDD" id="cd16922">
    <property type="entry name" value="HATPase_EvgS-ArcB-TorS-like"/>
    <property type="match status" value="1"/>
</dbReference>
<dbReference type="GO" id="GO:0005886">
    <property type="term" value="C:plasma membrane"/>
    <property type="evidence" value="ECO:0007669"/>
    <property type="project" value="TreeGrafter"/>
</dbReference>
<dbReference type="Pfam" id="PF00512">
    <property type="entry name" value="HisKA"/>
    <property type="match status" value="1"/>
</dbReference>
<evidence type="ECO:0000259" key="12">
    <source>
        <dbReference type="PROSITE" id="PS50109"/>
    </source>
</evidence>
<feature type="domain" description="Histidine kinase" evidence="12">
    <location>
        <begin position="454"/>
        <end position="677"/>
    </location>
</feature>
<dbReference type="InterPro" id="IPR036097">
    <property type="entry name" value="HisK_dim/P_sf"/>
</dbReference>
<dbReference type="InterPro" id="IPR029016">
    <property type="entry name" value="GAF-like_dom_sf"/>
</dbReference>
<dbReference type="Pfam" id="PF01590">
    <property type="entry name" value="GAF"/>
    <property type="match status" value="1"/>
</dbReference>
<dbReference type="PANTHER" id="PTHR43047">
    <property type="entry name" value="TWO-COMPONENT HISTIDINE PROTEIN KINASE"/>
    <property type="match status" value="1"/>
</dbReference>
<evidence type="ECO:0000313" key="14">
    <source>
        <dbReference type="EMBL" id="KPL72280.1"/>
    </source>
</evidence>
<dbReference type="EC" id="2.7.13.3" evidence="3"/>
<evidence type="ECO:0000256" key="9">
    <source>
        <dbReference type="PROSITE-ProRule" id="PRU00169"/>
    </source>
</evidence>
<reference evidence="14 15" key="1">
    <citation type="submission" date="2015-07" db="EMBL/GenBank/DDBJ databases">
        <title>Genome sequence of Ornatilinea apprima DSM 23815.</title>
        <authorList>
            <person name="Hemp J."/>
            <person name="Ward L.M."/>
            <person name="Pace L.A."/>
            <person name="Fischer W.W."/>
        </authorList>
    </citation>
    <scope>NUCLEOTIDE SEQUENCE [LARGE SCALE GENOMIC DNA]</scope>
    <source>
        <strain evidence="14 15">P3M-1</strain>
    </source>
</reference>
<keyword evidence="7" id="KW-0902">Two-component regulatory system</keyword>
<evidence type="ECO:0000259" key="13">
    <source>
        <dbReference type="PROSITE" id="PS50110"/>
    </source>
</evidence>
<feature type="region of interest" description="Disordered" evidence="11">
    <location>
        <begin position="140"/>
        <end position="180"/>
    </location>
</feature>
<evidence type="ECO:0000256" key="2">
    <source>
        <dbReference type="ARBA" id="ARBA00006402"/>
    </source>
</evidence>
<name>A0A0P6XAS8_9CHLR</name>
<feature type="compositionally biased region" description="Polar residues" evidence="11">
    <location>
        <begin position="143"/>
        <end position="157"/>
    </location>
</feature>
<comment type="similarity">
    <text evidence="2">In the N-terminal section; belongs to the phytochrome family.</text>
</comment>
<keyword evidence="4 9" id="KW-0597">Phosphoprotein</keyword>
<dbReference type="InterPro" id="IPR005467">
    <property type="entry name" value="His_kinase_dom"/>
</dbReference>
<keyword evidence="5" id="KW-0808">Transferase</keyword>
<dbReference type="InterPro" id="IPR003661">
    <property type="entry name" value="HisK_dim/P_dom"/>
</dbReference>
<dbReference type="SUPFAM" id="SSF47384">
    <property type="entry name" value="Homodimeric domain of signal transducing histidine kinase"/>
    <property type="match status" value="1"/>
</dbReference>
<evidence type="ECO:0000256" key="11">
    <source>
        <dbReference type="SAM" id="MobiDB-lite"/>
    </source>
</evidence>
<dbReference type="RefSeq" id="WP_075064000.1">
    <property type="nucleotide sequence ID" value="NZ_LGCL01000039.1"/>
</dbReference>
<keyword evidence="15" id="KW-1185">Reference proteome</keyword>
<feature type="domain" description="Response regulatory" evidence="13">
    <location>
        <begin position="690"/>
        <end position="803"/>
    </location>
</feature>
<dbReference type="Pfam" id="PF00072">
    <property type="entry name" value="Response_reg"/>
    <property type="match status" value="2"/>
</dbReference>
<dbReference type="Gene3D" id="3.30.450.40">
    <property type="match status" value="2"/>
</dbReference>
<evidence type="ECO:0000256" key="5">
    <source>
        <dbReference type="ARBA" id="ARBA00022679"/>
    </source>
</evidence>
<evidence type="ECO:0000256" key="7">
    <source>
        <dbReference type="ARBA" id="ARBA00023012"/>
    </source>
</evidence>
<dbReference type="SMART" id="SM00448">
    <property type="entry name" value="REC"/>
    <property type="match status" value="2"/>
</dbReference>
<accession>A0A0P6XAS8</accession>